<gene>
    <name evidence="1" type="ORF">D3H65_11565</name>
</gene>
<dbReference type="AlphaFoldDB" id="A0A3B7MK70"/>
<protein>
    <submittedName>
        <fullName evidence="1">SusD/RagB family nutrient-binding outer membrane lipoprotein</fullName>
    </submittedName>
</protein>
<accession>A0A3B7MK70</accession>
<dbReference type="PROSITE" id="PS51257">
    <property type="entry name" value="PROKAR_LIPOPROTEIN"/>
    <property type="match status" value="1"/>
</dbReference>
<dbReference type="KEGG" id="pseg:D3H65_11565"/>
<dbReference type="Gene3D" id="1.25.40.390">
    <property type="match status" value="1"/>
</dbReference>
<keyword evidence="1" id="KW-0449">Lipoprotein</keyword>
<organism evidence="1 2">
    <name type="scientific">Paraflavitalea soli</name>
    <dbReference type="NCBI Taxonomy" id="2315862"/>
    <lineage>
        <taxon>Bacteria</taxon>
        <taxon>Pseudomonadati</taxon>
        <taxon>Bacteroidota</taxon>
        <taxon>Chitinophagia</taxon>
        <taxon>Chitinophagales</taxon>
        <taxon>Chitinophagaceae</taxon>
        <taxon>Paraflavitalea</taxon>
    </lineage>
</organism>
<proteinExistence type="predicted"/>
<sequence length="510" mass="57304">MDMKKYKVLYITILLFTITGCRKYLDVNVDPRTPQQTTAEALLPHIQSYMGHALGLDGRYTGKYVQNWVSNAANDAVEGHASAGGTEMWTMHYTKLGLAINQMKTDAIINEKWHYAGVANALRAWSWQLCTDHYGEMILKQAWAPNRFVFDYDSQEEIYKEVERLCLEALDYFAKETNKPMLASSDYIFKGNKDRWVKFVYGVLAINANHISNKSTYNPAKVIEYANKSMADNTDNARIQYNGTVGGSATTSDAFVLGPKRANLTSLSYIQSSVILNMLNGYYRGVTIADPRIGNMLQKSADGNYYGAIPTYGDPNATPTTNTKRIPAIIGGFAAPWPGRYLYRDTITFPIMTYSQIQFIKAEAALKATQLGVAYTAYKEGIDKSMDFVSGLGSSTITATQKSTYLGSAAVAQTDADLTLKDIMCQKYIALWGWGFEETWADLRRYNYDTTVFKGYVIPELNKMSSSNDGLLVQRYRPQTTEYSYNVKALEAIGATRDNYHTDKMWFVKP</sequence>
<dbReference type="InterPro" id="IPR011990">
    <property type="entry name" value="TPR-like_helical_dom_sf"/>
</dbReference>
<name>A0A3B7MK70_9BACT</name>
<evidence type="ECO:0000313" key="2">
    <source>
        <dbReference type="Proteomes" id="UP000263900"/>
    </source>
</evidence>
<keyword evidence="2" id="KW-1185">Reference proteome</keyword>
<dbReference type="Pfam" id="PF12771">
    <property type="entry name" value="SusD-like_2"/>
    <property type="match status" value="1"/>
</dbReference>
<dbReference type="SUPFAM" id="SSF48452">
    <property type="entry name" value="TPR-like"/>
    <property type="match status" value="1"/>
</dbReference>
<evidence type="ECO:0000313" key="1">
    <source>
        <dbReference type="EMBL" id="AXY74578.1"/>
    </source>
</evidence>
<dbReference type="InterPro" id="IPR041662">
    <property type="entry name" value="SusD-like_2"/>
</dbReference>
<reference evidence="1 2" key="1">
    <citation type="submission" date="2018-09" db="EMBL/GenBank/DDBJ databases">
        <title>Genome sequencing of strain 6GH32-13.</title>
        <authorList>
            <person name="Weon H.-Y."/>
            <person name="Heo J."/>
            <person name="Kwon S.-W."/>
        </authorList>
    </citation>
    <scope>NUCLEOTIDE SEQUENCE [LARGE SCALE GENOMIC DNA]</scope>
    <source>
        <strain evidence="1 2">5GH32-13</strain>
    </source>
</reference>
<dbReference type="EMBL" id="CP032157">
    <property type="protein sequence ID" value="AXY74578.1"/>
    <property type="molecule type" value="Genomic_DNA"/>
</dbReference>
<dbReference type="OrthoDB" id="9766256at2"/>
<dbReference type="Proteomes" id="UP000263900">
    <property type="component" value="Chromosome"/>
</dbReference>